<dbReference type="PANTHER" id="PTHR43721">
    <property type="entry name" value="ELONGATION FACTOR TU-RELATED"/>
    <property type="match status" value="1"/>
</dbReference>
<dbReference type="InterPro" id="IPR000795">
    <property type="entry name" value="T_Tr_GTP-bd_dom"/>
</dbReference>
<dbReference type="Pfam" id="PF21131">
    <property type="entry name" value="eEFSec_4th"/>
    <property type="match status" value="1"/>
</dbReference>
<organism evidence="2 3">
    <name type="scientific">Anaeramoeba ignava</name>
    <name type="common">Anaerobic marine amoeba</name>
    <dbReference type="NCBI Taxonomy" id="1746090"/>
    <lineage>
        <taxon>Eukaryota</taxon>
        <taxon>Metamonada</taxon>
        <taxon>Anaeramoebidae</taxon>
        <taxon>Anaeramoeba</taxon>
    </lineage>
</organism>
<dbReference type="CDD" id="cd04094">
    <property type="entry name" value="eSelB_III"/>
    <property type="match status" value="1"/>
</dbReference>
<dbReference type="SUPFAM" id="SSF52540">
    <property type="entry name" value="P-loop containing nucleoside triphosphate hydrolases"/>
    <property type="match status" value="1"/>
</dbReference>
<evidence type="ECO:0000313" key="3">
    <source>
        <dbReference type="Proteomes" id="UP001149090"/>
    </source>
</evidence>
<keyword evidence="2" id="KW-0648">Protein biosynthesis</keyword>
<gene>
    <name evidence="2" type="ORF">M0811_04283</name>
</gene>
<dbReference type="CDD" id="cd03696">
    <property type="entry name" value="SelB_II"/>
    <property type="match status" value="1"/>
</dbReference>
<dbReference type="Pfam" id="PF21208">
    <property type="entry name" value="euk_SelB_III"/>
    <property type="match status" value="1"/>
</dbReference>
<proteinExistence type="predicted"/>
<evidence type="ECO:0000259" key="1">
    <source>
        <dbReference type="PROSITE" id="PS51722"/>
    </source>
</evidence>
<dbReference type="GO" id="GO:0003746">
    <property type="term" value="F:translation elongation factor activity"/>
    <property type="evidence" value="ECO:0007669"/>
    <property type="project" value="UniProtKB-KW"/>
</dbReference>
<dbReference type="Pfam" id="PF00009">
    <property type="entry name" value="GTP_EFTU"/>
    <property type="match status" value="1"/>
</dbReference>
<keyword evidence="3" id="KW-1185">Reference proteome</keyword>
<feature type="domain" description="Tr-type G" evidence="1">
    <location>
        <begin position="7"/>
        <end position="199"/>
    </location>
</feature>
<dbReference type="PANTHER" id="PTHR43721:SF11">
    <property type="entry name" value="SELENOCYSTEINE-SPECIFIC ELONGATION FACTOR"/>
    <property type="match status" value="1"/>
</dbReference>
<dbReference type="FunFam" id="2.40.30.10:FF:000052">
    <property type="entry name" value="Selenocysteine-specific elongation factor EF-Sec"/>
    <property type="match status" value="1"/>
</dbReference>
<dbReference type="Proteomes" id="UP001149090">
    <property type="component" value="Unassembled WGS sequence"/>
</dbReference>
<dbReference type="InterPro" id="IPR049393">
    <property type="entry name" value="eEFSec_III"/>
</dbReference>
<dbReference type="InterPro" id="IPR050055">
    <property type="entry name" value="EF-Tu_GTPase"/>
</dbReference>
<dbReference type="GO" id="GO:0001514">
    <property type="term" value="P:selenocysteine incorporation"/>
    <property type="evidence" value="ECO:0007669"/>
    <property type="project" value="TreeGrafter"/>
</dbReference>
<dbReference type="PRINTS" id="PR00315">
    <property type="entry name" value="ELONGATNFCT"/>
</dbReference>
<dbReference type="EMBL" id="JAPDFW010000033">
    <property type="protein sequence ID" value="KAJ5079262.1"/>
    <property type="molecule type" value="Genomic_DNA"/>
</dbReference>
<dbReference type="Gene3D" id="2.40.30.10">
    <property type="entry name" value="Translation factors"/>
    <property type="match status" value="2"/>
</dbReference>
<dbReference type="InterPro" id="IPR009000">
    <property type="entry name" value="Transl_B-barrel_sf"/>
</dbReference>
<dbReference type="OMA" id="CFAIKGQ"/>
<dbReference type="GO" id="GO:0005525">
    <property type="term" value="F:GTP binding"/>
    <property type="evidence" value="ECO:0007669"/>
    <property type="project" value="InterPro"/>
</dbReference>
<reference evidence="2" key="1">
    <citation type="submission" date="2022-10" db="EMBL/GenBank/DDBJ databases">
        <title>Novel sulphate-reducing endosymbionts in the free-living metamonad Anaeramoeba.</title>
        <authorList>
            <person name="Jerlstrom-Hultqvist J."/>
            <person name="Cepicka I."/>
            <person name="Gallot-Lavallee L."/>
            <person name="Salas-Leiva D."/>
            <person name="Curtis B.A."/>
            <person name="Zahonova K."/>
            <person name="Pipaliya S."/>
            <person name="Dacks J."/>
            <person name="Roger A.J."/>
        </authorList>
    </citation>
    <scope>NUCLEOTIDE SEQUENCE</scope>
    <source>
        <strain evidence="2">BMAN</strain>
    </source>
</reference>
<dbReference type="SUPFAM" id="SSF50447">
    <property type="entry name" value="Translation proteins"/>
    <property type="match status" value="1"/>
</dbReference>
<dbReference type="Gene3D" id="3.40.50.300">
    <property type="entry name" value="P-loop containing nucleotide triphosphate hydrolases"/>
    <property type="match status" value="1"/>
</dbReference>
<dbReference type="GO" id="GO:0003924">
    <property type="term" value="F:GTPase activity"/>
    <property type="evidence" value="ECO:0007669"/>
    <property type="project" value="InterPro"/>
</dbReference>
<sequence>MNLKSKPFNVSIAILGHVDSGKTTLAKMISTTKSTAAFDKSPQSQERKITLDLGFSSTKIPIPEHLQKRAEEMQIKEIQFTFVDCPGHASLIRTVVGGSQIIDMAIMVIDITKGIQTQTAEDFIIASIWTNKMVIVLNKTDLLPEEKLKKRIELLEKHIKKALSDSPFGNSPIVSVSALQSKGNELVMKELQNMIEIPERINTKNPFVMLVDHCFNLKGKGTIITGTIIQGSCSVSDTIEFPSLNEQRRIKSMQIFHEDVLQAEKGDRVGICISQFDSKLFERGIVCQPGAISSFTGAIALFNRIKFFKHPIKSRSKLHITIGHETVMTKFLFFKPPKEKKEVSFDNFTTDLEYLYVDEFKQEDSPIFALLKFEKKILALNNSLLIGGKLEIPLESNECRIAFSGQIINGFNWETESKSLKENLKIASFKFRTGLVDRVQDSSTLIGKDLFGKGAEIKRYSGTQVSIENKDGKKTDGTIISSFGKTGKFKIRIDSNDSSWIEVGNIIKMRKTKYVFLV</sequence>
<evidence type="ECO:0000313" key="2">
    <source>
        <dbReference type="EMBL" id="KAJ5079262.1"/>
    </source>
</evidence>
<comment type="caution">
    <text evidence="2">The sequence shown here is derived from an EMBL/GenBank/DDBJ whole genome shotgun (WGS) entry which is preliminary data.</text>
</comment>
<dbReference type="AlphaFoldDB" id="A0A9Q0LUH2"/>
<dbReference type="OrthoDB" id="2067at2759"/>
<dbReference type="InterPro" id="IPR049394">
    <property type="entry name" value="eEFSec_C"/>
</dbReference>
<keyword evidence="2" id="KW-0251">Elongation factor</keyword>
<accession>A0A9Q0LUH2</accession>
<name>A0A9Q0LUH2_ANAIG</name>
<protein>
    <submittedName>
        <fullName evidence="2">Selenocysteine-specific elongation factor</fullName>
    </submittedName>
</protein>
<dbReference type="PROSITE" id="PS51722">
    <property type="entry name" value="G_TR_2"/>
    <property type="match status" value="1"/>
</dbReference>
<dbReference type="InterPro" id="IPR027417">
    <property type="entry name" value="P-loop_NTPase"/>
</dbReference>